<dbReference type="Gene3D" id="3.30.70.1430">
    <property type="entry name" value="Multidrug efflux transporter AcrB pore domain"/>
    <property type="match status" value="2"/>
</dbReference>
<dbReference type="NCBIfam" id="TIGR00915">
    <property type="entry name" value="2A0602"/>
    <property type="match status" value="1"/>
</dbReference>
<keyword evidence="12" id="KW-1185">Reference proteome</keyword>
<evidence type="ECO:0000256" key="5">
    <source>
        <dbReference type="ARBA" id="ARBA00022519"/>
    </source>
</evidence>
<feature type="transmembrane region" description="Helical" evidence="9">
    <location>
        <begin position="392"/>
        <end position="416"/>
    </location>
</feature>
<feature type="transmembrane region" description="Helical" evidence="9">
    <location>
        <begin position="366"/>
        <end position="386"/>
    </location>
</feature>
<proteinExistence type="inferred from homology"/>
<evidence type="ECO:0000256" key="3">
    <source>
        <dbReference type="ARBA" id="ARBA00022448"/>
    </source>
</evidence>
<dbReference type="InterPro" id="IPR004764">
    <property type="entry name" value="MdtF-like"/>
</dbReference>
<feature type="transmembrane region" description="Helical" evidence="9">
    <location>
        <begin position="437"/>
        <end position="458"/>
    </location>
</feature>
<organism evidence="11 12">
    <name type="scientific">Novosphingobium mangrovi</name>
    <name type="common">ex Hu et al. 2023</name>
    <dbReference type="NCBI Taxonomy" id="2930094"/>
    <lineage>
        <taxon>Bacteria</taxon>
        <taxon>Pseudomonadati</taxon>
        <taxon>Pseudomonadota</taxon>
        <taxon>Alphaproteobacteria</taxon>
        <taxon>Sphingomonadales</taxon>
        <taxon>Sphingomonadaceae</taxon>
        <taxon>Novosphingobium</taxon>
    </lineage>
</organism>
<dbReference type="NCBIfam" id="NF000282">
    <property type="entry name" value="RND_permease_1"/>
    <property type="match status" value="1"/>
</dbReference>
<feature type="transmembrane region" description="Helical" evidence="9">
    <location>
        <begin position="551"/>
        <end position="571"/>
    </location>
</feature>
<dbReference type="PANTHER" id="PTHR32063">
    <property type="match status" value="1"/>
</dbReference>
<evidence type="ECO:0000313" key="11">
    <source>
        <dbReference type="EMBL" id="MCJ1962814.1"/>
    </source>
</evidence>
<evidence type="ECO:0000256" key="6">
    <source>
        <dbReference type="ARBA" id="ARBA00022692"/>
    </source>
</evidence>
<dbReference type="Gene3D" id="3.30.70.1440">
    <property type="entry name" value="Multidrug efflux transporter AcrB pore domain"/>
    <property type="match status" value="1"/>
</dbReference>
<accession>A0ABT0AHZ3</accession>
<dbReference type="SUPFAM" id="SSF82714">
    <property type="entry name" value="Multidrug efflux transporter AcrB TolC docking domain, DN and DC subdomains"/>
    <property type="match status" value="2"/>
</dbReference>
<evidence type="ECO:0000256" key="4">
    <source>
        <dbReference type="ARBA" id="ARBA00022475"/>
    </source>
</evidence>
<evidence type="ECO:0000256" key="2">
    <source>
        <dbReference type="ARBA" id="ARBA00010942"/>
    </source>
</evidence>
<comment type="subcellular location">
    <subcellularLocation>
        <location evidence="1 9">Cell inner membrane</location>
        <topology evidence="1 9">Multi-pass membrane protein</topology>
    </subcellularLocation>
</comment>
<feature type="transmembrane region" description="Helical" evidence="9">
    <location>
        <begin position="935"/>
        <end position="960"/>
    </location>
</feature>
<evidence type="ECO:0000256" key="10">
    <source>
        <dbReference type="SAM" id="MobiDB-lite"/>
    </source>
</evidence>
<comment type="caution">
    <text evidence="11">The sequence shown here is derived from an EMBL/GenBank/DDBJ whole genome shotgun (WGS) entry which is preliminary data.</text>
</comment>
<gene>
    <name evidence="11" type="ORF">MTR65_19190</name>
</gene>
<dbReference type="SUPFAM" id="SSF82693">
    <property type="entry name" value="Multidrug efflux transporter AcrB pore domain, PN1, PN2, PC1 and PC2 subdomains"/>
    <property type="match status" value="3"/>
</dbReference>
<dbReference type="Gene3D" id="1.20.1640.10">
    <property type="entry name" value="Multidrug efflux transporter AcrB transmembrane domain"/>
    <property type="match status" value="2"/>
</dbReference>
<keyword evidence="8 9" id="KW-0472">Membrane</keyword>
<protein>
    <recommendedName>
        <fullName evidence="9">Efflux pump membrane transporter</fullName>
    </recommendedName>
</protein>
<dbReference type="Proteomes" id="UP001162802">
    <property type="component" value="Unassembled WGS sequence"/>
</dbReference>
<feature type="transmembrane region" description="Helical" evidence="9">
    <location>
        <begin position="1016"/>
        <end position="1037"/>
    </location>
</feature>
<evidence type="ECO:0000256" key="7">
    <source>
        <dbReference type="ARBA" id="ARBA00022989"/>
    </source>
</evidence>
<dbReference type="Gene3D" id="3.30.70.1320">
    <property type="entry name" value="Multidrug efflux transporter AcrB pore domain like"/>
    <property type="match status" value="1"/>
</dbReference>
<sequence>MDRFFVYRPVFGWVIAAFIALGGIIALLNLAIEQYPSVAPPSLNLSYTYTGADAETLDKNVTSVIERELNGVDNYLYMASTSRSNGTGEITLTFESGTDLDVARVEVMDRLNRAEPRLPEQVRQMGIQITDRASGFLMVVAMSSSDASMSALEVGNYTNNNVLNELRRVDGVGDVMLFGSQYAMRIWIDPTRLAGYNLSASEVLAAVQEQNSQTAGGGLGEQPVTRETEFSAKIITQNRFSDPEQFEQIIVKSNQDGSTVRLSDVARVELGAETYGFKARYNGKEIAGMAIQLATGANAVETAKAVRERLAQLEANFPDSLTWDVAFDSTPFINASVDSVIHTLVEAMVLVFAVMFLFLQNWRATLIPAVVVPIALLGACLGLYLFDFSINTLSLFAMVVAIGILVDDAIVVVENVERIMSEEKLPPRLATIKAMGQIRGAIIGITLVLVAVFVPMAFFPGSTGGIYRQFSVTLAVSILFSAVLALTFTPALCATLLRDEHGHEGEGEEEAPVPPGPRGWPRRFFRSFNERFGAATNRFTRTIGTMLSGPLRWMAVFAVMAVLTGVLFTRLPGGFLPEEDQGYFMVNVDAPVGATMQRTEAVVKQIEANLTAQPQVRSIISVVGFNFFGQSQSAGLAFVDLHPWEERTGEEDSINAIIGRFQRFAGGLTDATVFALNPPAIQELGNATGFSLKVEDRSGNDRAGLVAARDAILGEAMQNPALMQVRPDGPGNAPELYVDIDRVKARALGLSIQSVNQMLAISFGSSYANDFTRDGNTLRVYVQADAPARMTPDDVMNLRVRGENGQMVPFSAFAKSSWRSGPIQVERYNGYPSLTISGNAAPGHSSGEALDIMEEIAARNLTGAMSYEWTGTAYEERQAGGQIGLLLGLSVIVVFLLLAALYNSWGIPIAVLLVVPFGIMGAVVFTLLRSLSADVYFNIGLITIIGLAAKNAILIVEFAIEDEDAGSSPREATLEASRQRLRPILMTSLAFILGMVPLAIASGAGAASRQAVGTGVMGGMIAATALGIFFTPVFYYLTRTYLSKRRDPEAEDARWFAQNRDEGDENGSGPGRETPHA</sequence>
<dbReference type="RefSeq" id="WP_243803014.1">
    <property type="nucleotide sequence ID" value="NZ_JALHAT010000064.1"/>
</dbReference>
<name>A0ABT0AHZ3_9SPHN</name>
<keyword evidence="3 9" id="KW-0813">Transport</keyword>
<dbReference type="InterPro" id="IPR027463">
    <property type="entry name" value="AcrB_DN_DC_subdom"/>
</dbReference>
<comment type="similarity">
    <text evidence="2 9">Belongs to the resistance-nodulation-cell division (RND) (TC 2.A.6) family.</text>
</comment>
<feature type="transmembrane region" description="Helical" evidence="9">
    <location>
        <begin position="981"/>
        <end position="1004"/>
    </location>
</feature>
<dbReference type="SUPFAM" id="SSF82866">
    <property type="entry name" value="Multidrug efflux transporter AcrB transmembrane domain"/>
    <property type="match status" value="2"/>
</dbReference>
<evidence type="ECO:0000256" key="8">
    <source>
        <dbReference type="ARBA" id="ARBA00023136"/>
    </source>
</evidence>
<keyword evidence="4" id="KW-1003">Cell membrane</keyword>
<feature type="transmembrane region" description="Helical" evidence="9">
    <location>
        <begin position="909"/>
        <end position="929"/>
    </location>
</feature>
<evidence type="ECO:0000256" key="9">
    <source>
        <dbReference type="RuleBase" id="RU364070"/>
    </source>
</evidence>
<feature type="transmembrane region" description="Helical" evidence="9">
    <location>
        <begin position="883"/>
        <end position="902"/>
    </location>
</feature>
<reference evidence="11" key="1">
    <citation type="submission" date="2022-03" db="EMBL/GenBank/DDBJ databases">
        <title>Identification of a novel bacterium isolated from mangrove sediments.</title>
        <authorList>
            <person name="Pan X."/>
        </authorList>
    </citation>
    <scope>NUCLEOTIDE SEQUENCE</scope>
    <source>
        <strain evidence="11">B2637</strain>
    </source>
</reference>
<keyword evidence="5 9" id="KW-0997">Cell inner membrane</keyword>
<dbReference type="PANTHER" id="PTHR32063:SF13">
    <property type="entry name" value="MULTIDRUG EFFLUX PUMP SUBUNIT ACRB-RELATED"/>
    <property type="match status" value="1"/>
</dbReference>
<dbReference type="Pfam" id="PF00873">
    <property type="entry name" value="ACR_tran"/>
    <property type="match status" value="1"/>
</dbReference>
<keyword evidence="6 9" id="KW-0812">Transmembrane</keyword>
<dbReference type="Gene3D" id="3.30.2090.10">
    <property type="entry name" value="Multidrug efflux transporter AcrB TolC docking domain, DN and DC subdomains"/>
    <property type="match status" value="2"/>
</dbReference>
<feature type="transmembrane region" description="Helical" evidence="9">
    <location>
        <begin position="470"/>
        <end position="497"/>
    </location>
</feature>
<feature type="transmembrane region" description="Helical" evidence="9">
    <location>
        <begin position="12"/>
        <end position="32"/>
    </location>
</feature>
<evidence type="ECO:0000256" key="1">
    <source>
        <dbReference type="ARBA" id="ARBA00004429"/>
    </source>
</evidence>
<dbReference type="PRINTS" id="PR00702">
    <property type="entry name" value="ACRIFLAVINRP"/>
</dbReference>
<keyword evidence="7 9" id="KW-1133">Transmembrane helix</keyword>
<dbReference type="EMBL" id="JALHAT010000064">
    <property type="protein sequence ID" value="MCJ1962814.1"/>
    <property type="molecule type" value="Genomic_DNA"/>
</dbReference>
<feature type="region of interest" description="Disordered" evidence="10">
    <location>
        <begin position="1047"/>
        <end position="1077"/>
    </location>
</feature>
<evidence type="ECO:0000313" key="12">
    <source>
        <dbReference type="Proteomes" id="UP001162802"/>
    </source>
</evidence>
<feature type="transmembrane region" description="Helical" evidence="9">
    <location>
        <begin position="340"/>
        <end position="359"/>
    </location>
</feature>
<dbReference type="InterPro" id="IPR001036">
    <property type="entry name" value="Acrflvin-R"/>
</dbReference>